<reference evidence="1" key="1">
    <citation type="submission" date="2022-06" db="EMBL/GenBank/DDBJ databases">
        <title>Fusarium solani species complex genomes reveal bases of compartmentalisation and animal pathogenesis.</title>
        <authorList>
            <person name="Tsai I.J."/>
        </authorList>
    </citation>
    <scope>NUCLEOTIDE SEQUENCE</scope>
    <source>
        <strain evidence="1">Fu6.1</strain>
    </source>
</reference>
<evidence type="ECO:0000313" key="2">
    <source>
        <dbReference type="Proteomes" id="UP001065298"/>
    </source>
</evidence>
<gene>
    <name evidence="1" type="ORF">NCS57_01378400</name>
</gene>
<protein>
    <submittedName>
        <fullName evidence="1">Aldo-ket-red domain-containing protein</fullName>
    </submittedName>
</protein>
<dbReference type="Proteomes" id="UP001065298">
    <property type="component" value="Chromosome 12"/>
</dbReference>
<organism evidence="1 2">
    <name type="scientific">Fusarium keratoplasticum</name>
    <dbReference type="NCBI Taxonomy" id="1328300"/>
    <lineage>
        <taxon>Eukaryota</taxon>
        <taxon>Fungi</taxon>
        <taxon>Dikarya</taxon>
        <taxon>Ascomycota</taxon>
        <taxon>Pezizomycotina</taxon>
        <taxon>Sordariomycetes</taxon>
        <taxon>Hypocreomycetidae</taxon>
        <taxon>Hypocreales</taxon>
        <taxon>Nectriaceae</taxon>
        <taxon>Fusarium</taxon>
        <taxon>Fusarium solani species complex</taxon>
    </lineage>
</organism>
<evidence type="ECO:0000313" key="1">
    <source>
        <dbReference type="EMBL" id="KAI8650446.1"/>
    </source>
</evidence>
<name>A0ACC0QCT5_9HYPO</name>
<accession>A0ACC0QCT5</accession>
<comment type="caution">
    <text evidence="1">The sequence shown here is derived from an EMBL/GenBank/DDBJ whole genome shotgun (WGS) entry which is preliminary data.</text>
</comment>
<dbReference type="EMBL" id="CM046514">
    <property type="protein sequence ID" value="KAI8650446.1"/>
    <property type="molecule type" value="Genomic_DNA"/>
</dbReference>
<sequence length="300" mass="32621">MAGNSLALDGPVVPSFLYGCAEKPDPSVILAALNAGYRGIDSACQPQFYDEKAIGQAIASALSPVSGGGLGLKRRGLFVQTKFTTPAGHKPHLAPYLGEDLPEVKVRKSLDMSLAKLGVDYVDCLLLHGPMPTLGETLEIWAGMESVCDKVLSLGLSNVSLEQLEAVYNHATIKPAIVQNRFWYHNHFDSAVRSFCAENNIVYQAFWVLTGNPQLLDSNFVGWLAERVGASREDTLFSLVLSLGQDGPQVSVLNGTTNPERMLRSLEVVRRMGEVPEFVRQGFVDELDSLAKRLKNTSTA</sequence>
<proteinExistence type="predicted"/>
<keyword evidence="2" id="KW-1185">Reference proteome</keyword>